<dbReference type="PANTHER" id="PTHR38696:SF1">
    <property type="entry name" value="MEDIATOR OF RNA POLYMERASE II TRANSCRIPTION SUBUNIT 13"/>
    <property type="match status" value="1"/>
</dbReference>
<dbReference type="PANTHER" id="PTHR38696">
    <property type="entry name" value="MEDIATOR OF RNA POLYMERASE II TRANSCRIPTION SUBUNIT 13"/>
    <property type="match status" value="1"/>
</dbReference>
<protein>
    <submittedName>
        <fullName evidence="1">Uncharacterized protein</fullName>
    </submittedName>
</protein>
<organism evidence="1 2">
    <name type="scientific">Rhizophlyctis rosea</name>
    <dbReference type="NCBI Taxonomy" id="64517"/>
    <lineage>
        <taxon>Eukaryota</taxon>
        <taxon>Fungi</taxon>
        <taxon>Fungi incertae sedis</taxon>
        <taxon>Chytridiomycota</taxon>
        <taxon>Chytridiomycota incertae sedis</taxon>
        <taxon>Chytridiomycetes</taxon>
        <taxon>Rhizophlyctidales</taxon>
        <taxon>Rhizophlyctidaceae</taxon>
        <taxon>Rhizophlyctis</taxon>
    </lineage>
</organism>
<accession>A0AAD5S5F2</accession>
<dbReference type="AlphaFoldDB" id="A0AAD5S5F2"/>
<sequence>MSKEQPVYPAVPSAPPQEIPPPYAIQNNISCVSLHESDKLRLMGFTPEEIAFVKQAISTSWSQGIQAESKYAGAYQIKLKGNPWWGQGSEAVPSRLLIAAILRHLLNMGWLLTLSTDISKKQYDKDTLFLRRTHPDPSAFICSISFNRTDRIRLIGAPPHLQSAVHDTIVRCWSKGLQDQKVYEGHPEWKLKGNPWWADSNETVQVRMFLARLIEAVERVGFVVYASVDISQGTGENNGDVDSWFLRQVRAV</sequence>
<dbReference type="Proteomes" id="UP001212841">
    <property type="component" value="Unassembled WGS sequence"/>
</dbReference>
<gene>
    <name evidence="1" type="ORF">HK097_000526</name>
</gene>
<evidence type="ECO:0000313" key="1">
    <source>
        <dbReference type="EMBL" id="KAJ3046774.1"/>
    </source>
</evidence>
<reference evidence="1" key="1">
    <citation type="submission" date="2020-05" db="EMBL/GenBank/DDBJ databases">
        <title>Phylogenomic resolution of chytrid fungi.</title>
        <authorList>
            <person name="Stajich J.E."/>
            <person name="Amses K."/>
            <person name="Simmons R."/>
            <person name="Seto K."/>
            <person name="Myers J."/>
            <person name="Bonds A."/>
            <person name="Quandt C.A."/>
            <person name="Barry K."/>
            <person name="Liu P."/>
            <person name="Grigoriev I."/>
            <person name="Longcore J.E."/>
            <person name="James T.Y."/>
        </authorList>
    </citation>
    <scope>NUCLEOTIDE SEQUENCE</scope>
    <source>
        <strain evidence="1">JEL0318</strain>
    </source>
</reference>
<comment type="caution">
    <text evidence="1">The sequence shown here is derived from an EMBL/GenBank/DDBJ whole genome shotgun (WGS) entry which is preliminary data.</text>
</comment>
<dbReference type="EMBL" id="JADGJD010001095">
    <property type="protein sequence ID" value="KAJ3046774.1"/>
    <property type="molecule type" value="Genomic_DNA"/>
</dbReference>
<keyword evidence="2" id="KW-1185">Reference proteome</keyword>
<name>A0AAD5S5F2_9FUNG</name>
<proteinExistence type="predicted"/>
<evidence type="ECO:0000313" key="2">
    <source>
        <dbReference type="Proteomes" id="UP001212841"/>
    </source>
</evidence>